<evidence type="ECO:0000313" key="1">
    <source>
        <dbReference type="EMBL" id="KAF6785373.1"/>
    </source>
</evidence>
<comment type="caution">
    <text evidence="1">The sequence shown here is derived from an EMBL/GenBank/DDBJ whole genome shotgun (WGS) entry which is preliminary data.</text>
</comment>
<dbReference type="EMBL" id="WIGM01001999">
    <property type="protein sequence ID" value="KAF6785373.1"/>
    <property type="molecule type" value="Genomic_DNA"/>
</dbReference>
<dbReference type="PROSITE" id="PS50143">
    <property type="entry name" value="BIR_REPEAT_2"/>
    <property type="match status" value="1"/>
</dbReference>
<dbReference type="Proteomes" id="UP000639643">
    <property type="component" value="Unassembled WGS sequence"/>
</dbReference>
<sequence>MSDYSQRLATFYADGPDGQPNTWPIAHIRPEDMAGAGFRFAAEGFNNSDAVVCDECRLHAWSWERKDNPFQQHRDGARQCSYVGTETFERHHGEFLANAASREVVDAPMTPPATPPKRTYKSRRRIKLSPIMTVCSTSPSNDQVFSTTRQEESRAEPVEVSISAGGTTVIIQVTADVGMKGRLARLLGLDLN</sequence>
<evidence type="ECO:0000313" key="2">
    <source>
        <dbReference type="Proteomes" id="UP000639643"/>
    </source>
</evidence>
<protein>
    <submittedName>
        <fullName evidence="1">Baculoviral Iap repeat-containing protein 3</fullName>
    </submittedName>
</protein>
<dbReference type="AlphaFoldDB" id="A0A8H6MHD5"/>
<reference evidence="1" key="1">
    <citation type="journal article" date="2020" name="Phytopathology">
        <title>Genome Sequence Resources of Colletotrichum truncatum, C. plurivorum, C. musicola, and C. sojae: Four Species Pathogenic to Soybean (Glycine max).</title>
        <authorList>
            <person name="Rogerio F."/>
            <person name="Boufleur T.R."/>
            <person name="Ciampi-Guillardi M."/>
            <person name="Sukno S.A."/>
            <person name="Thon M.R."/>
            <person name="Massola Junior N.S."/>
            <person name="Baroncelli R."/>
        </authorList>
    </citation>
    <scope>NUCLEOTIDE SEQUENCE</scope>
    <source>
        <strain evidence="1">LFN0074</strain>
    </source>
</reference>
<dbReference type="SMART" id="SM00238">
    <property type="entry name" value="BIR"/>
    <property type="match status" value="1"/>
</dbReference>
<accession>A0A8H6MHD5</accession>
<dbReference type="Gene3D" id="1.10.1170.10">
    <property type="entry name" value="Inhibitor Of Apoptosis Protein (2mihbC-IAP-1), Chain A"/>
    <property type="match status" value="1"/>
</dbReference>
<gene>
    <name evidence="1" type="ORF">CMUS01_16568</name>
</gene>
<proteinExistence type="predicted"/>
<organism evidence="1 2">
    <name type="scientific">Colletotrichum musicola</name>
    <dbReference type="NCBI Taxonomy" id="2175873"/>
    <lineage>
        <taxon>Eukaryota</taxon>
        <taxon>Fungi</taxon>
        <taxon>Dikarya</taxon>
        <taxon>Ascomycota</taxon>
        <taxon>Pezizomycotina</taxon>
        <taxon>Sordariomycetes</taxon>
        <taxon>Hypocreomycetidae</taxon>
        <taxon>Glomerellales</taxon>
        <taxon>Glomerellaceae</taxon>
        <taxon>Colletotrichum</taxon>
        <taxon>Colletotrichum orchidearum species complex</taxon>
    </lineage>
</organism>
<dbReference type="InterPro" id="IPR001370">
    <property type="entry name" value="BIR_rpt"/>
</dbReference>
<name>A0A8H6MHD5_9PEZI</name>
<dbReference type="OrthoDB" id="2196114at2759"/>
<dbReference type="SUPFAM" id="SSF57924">
    <property type="entry name" value="Inhibitor of apoptosis (IAP) repeat"/>
    <property type="match status" value="1"/>
</dbReference>
<keyword evidence="2" id="KW-1185">Reference proteome</keyword>
<dbReference type="Pfam" id="PF00653">
    <property type="entry name" value="BIR"/>
    <property type="match status" value="1"/>
</dbReference>